<name>A0AA36DSB0_CYLNA</name>
<feature type="signal peptide" evidence="2">
    <location>
        <begin position="1"/>
        <end position="21"/>
    </location>
</feature>
<sequence>MRCAAIFVLLVLSCAIFAADAKNKKKKNKKKKPKPAPRPVSIPAPVSAAPSAPVKPPKGVCISPESDQINKMLMSYLKRDRENATLAKAYCMLAKMAPMSVEYKDFFALKVITHRYGPHSPTASLDYYVKEFVNANAATIRTYNAIDEKSDMQLPFGCNLDLQNKAKQEVKVRRGKRGRKIKQKYIVRWVEGTVNCLFLTAESISEVYFYMNLLGNPDRRPGDLNRFFQKLQNP</sequence>
<dbReference type="AlphaFoldDB" id="A0AA36DSB0"/>
<reference evidence="3" key="1">
    <citation type="submission" date="2023-07" db="EMBL/GenBank/DDBJ databases">
        <authorList>
            <consortium name="CYATHOMIX"/>
        </authorList>
    </citation>
    <scope>NUCLEOTIDE SEQUENCE</scope>
    <source>
        <strain evidence="3">N/A</strain>
    </source>
</reference>
<gene>
    <name evidence="3" type="ORF">CYNAS_LOCUS3767</name>
</gene>
<evidence type="ECO:0000256" key="1">
    <source>
        <dbReference type="SAM" id="MobiDB-lite"/>
    </source>
</evidence>
<comment type="caution">
    <text evidence="3">The sequence shown here is derived from an EMBL/GenBank/DDBJ whole genome shotgun (WGS) entry which is preliminary data.</text>
</comment>
<evidence type="ECO:0000256" key="2">
    <source>
        <dbReference type="SAM" id="SignalP"/>
    </source>
</evidence>
<feature type="region of interest" description="Disordered" evidence="1">
    <location>
        <begin position="25"/>
        <end position="57"/>
    </location>
</feature>
<proteinExistence type="predicted"/>
<dbReference type="Proteomes" id="UP001176961">
    <property type="component" value="Unassembled WGS sequence"/>
</dbReference>
<organism evidence="3 4">
    <name type="scientific">Cylicocyclus nassatus</name>
    <name type="common">Nematode worm</name>
    <dbReference type="NCBI Taxonomy" id="53992"/>
    <lineage>
        <taxon>Eukaryota</taxon>
        <taxon>Metazoa</taxon>
        <taxon>Ecdysozoa</taxon>
        <taxon>Nematoda</taxon>
        <taxon>Chromadorea</taxon>
        <taxon>Rhabditida</taxon>
        <taxon>Rhabditina</taxon>
        <taxon>Rhabditomorpha</taxon>
        <taxon>Strongyloidea</taxon>
        <taxon>Strongylidae</taxon>
        <taxon>Cylicocyclus</taxon>
    </lineage>
</organism>
<keyword evidence="4" id="KW-1185">Reference proteome</keyword>
<feature type="compositionally biased region" description="Low complexity" evidence="1">
    <location>
        <begin position="43"/>
        <end position="52"/>
    </location>
</feature>
<evidence type="ECO:0000313" key="4">
    <source>
        <dbReference type="Proteomes" id="UP001176961"/>
    </source>
</evidence>
<protein>
    <submittedName>
        <fullName evidence="3">Uncharacterized protein</fullName>
    </submittedName>
</protein>
<feature type="chain" id="PRO_5041394824" evidence="2">
    <location>
        <begin position="22"/>
        <end position="234"/>
    </location>
</feature>
<keyword evidence="2" id="KW-0732">Signal</keyword>
<feature type="compositionally biased region" description="Basic residues" evidence="1">
    <location>
        <begin position="25"/>
        <end position="35"/>
    </location>
</feature>
<evidence type="ECO:0000313" key="3">
    <source>
        <dbReference type="EMBL" id="CAJ0591784.1"/>
    </source>
</evidence>
<accession>A0AA36DSB0</accession>
<dbReference type="EMBL" id="CATQJL010000001">
    <property type="protein sequence ID" value="CAJ0591784.1"/>
    <property type="molecule type" value="Genomic_DNA"/>
</dbReference>